<dbReference type="AlphaFoldDB" id="A0A9P4V1Q8"/>
<feature type="compositionally biased region" description="Basic and acidic residues" evidence="1">
    <location>
        <begin position="274"/>
        <end position="287"/>
    </location>
</feature>
<accession>A0A9P4V1Q8</accession>
<name>A0A9P4V1Q8_9PLEO</name>
<evidence type="ECO:0000256" key="1">
    <source>
        <dbReference type="SAM" id="MobiDB-lite"/>
    </source>
</evidence>
<comment type="caution">
    <text evidence="2">The sequence shown here is derived from an EMBL/GenBank/DDBJ whole genome shotgun (WGS) entry which is preliminary data.</text>
</comment>
<keyword evidence="3" id="KW-1185">Reference proteome</keyword>
<feature type="region of interest" description="Disordered" evidence="1">
    <location>
        <begin position="255"/>
        <end position="300"/>
    </location>
</feature>
<feature type="compositionally biased region" description="Polar residues" evidence="1">
    <location>
        <begin position="175"/>
        <end position="191"/>
    </location>
</feature>
<evidence type="ECO:0000313" key="3">
    <source>
        <dbReference type="Proteomes" id="UP000799444"/>
    </source>
</evidence>
<evidence type="ECO:0000313" key="2">
    <source>
        <dbReference type="EMBL" id="KAF2736617.1"/>
    </source>
</evidence>
<sequence length="300" mass="33261">MMRFQNRSNDRLAYVDGPSSFWQREGYVKCQCIFKPESPYCDSPTRTLAPSAPEHAITPNQLTNAEAGVTDEPYRWRGLSGWSPRPSTARSRAERRRQLSSSFKSNWPRSPSPSSRTRSSLLQPSLFPTSMLSSVSNGPDLSLPLSLDQIGVLPEADKEEAVEVTPESAETMHTIQHSSRRSFTISLNPSAGNAAHRWNSPLPSLTPSPPPPPRRNSVRPGTAVSGTTQHTVDDADAEAEDLALMRMGGMADALDSYKVDDDDDDKTRPTRPVSPDRESRKGRERGRSTTRRRRRGVTMS</sequence>
<gene>
    <name evidence="2" type="ORF">EJ04DRAFT_510924</name>
</gene>
<organism evidence="2 3">
    <name type="scientific">Polyplosphaeria fusca</name>
    <dbReference type="NCBI Taxonomy" id="682080"/>
    <lineage>
        <taxon>Eukaryota</taxon>
        <taxon>Fungi</taxon>
        <taxon>Dikarya</taxon>
        <taxon>Ascomycota</taxon>
        <taxon>Pezizomycotina</taxon>
        <taxon>Dothideomycetes</taxon>
        <taxon>Pleosporomycetidae</taxon>
        <taxon>Pleosporales</taxon>
        <taxon>Tetraplosphaeriaceae</taxon>
        <taxon>Polyplosphaeria</taxon>
    </lineage>
</organism>
<feature type="region of interest" description="Disordered" evidence="1">
    <location>
        <begin position="175"/>
        <end position="234"/>
    </location>
</feature>
<reference evidence="2" key="1">
    <citation type="journal article" date="2020" name="Stud. Mycol.">
        <title>101 Dothideomycetes genomes: a test case for predicting lifestyles and emergence of pathogens.</title>
        <authorList>
            <person name="Haridas S."/>
            <person name="Albert R."/>
            <person name="Binder M."/>
            <person name="Bloem J."/>
            <person name="Labutti K."/>
            <person name="Salamov A."/>
            <person name="Andreopoulos B."/>
            <person name="Baker S."/>
            <person name="Barry K."/>
            <person name="Bills G."/>
            <person name="Bluhm B."/>
            <person name="Cannon C."/>
            <person name="Castanera R."/>
            <person name="Culley D."/>
            <person name="Daum C."/>
            <person name="Ezra D."/>
            <person name="Gonzalez J."/>
            <person name="Henrissat B."/>
            <person name="Kuo A."/>
            <person name="Liang C."/>
            <person name="Lipzen A."/>
            <person name="Lutzoni F."/>
            <person name="Magnuson J."/>
            <person name="Mondo S."/>
            <person name="Nolan M."/>
            <person name="Ohm R."/>
            <person name="Pangilinan J."/>
            <person name="Park H.-J."/>
            <person name="Ramirez L."/>
            <person name="Alfaro M."/>
            <person name="Sun H."/>
            <person name="Tritt A."/>
            <person name="Yoshinaga Y."/>
            <person name="Zwiers L.-H."/>
            <person name="Turgeon B."/>
            <person name="Goodwin S."/>
            <person name="Spatafora J."/>
            <person name="Crous P."/>
            <person name="Grigoriev I."/>
        </authorList>
    </citation>
    <scope>NUCLEOTIDE SEQUENCE</scope>
    <source>
        <strain evidence="2">CBS 125425</strain>
    </source>
</reference>
<dbReference type="EMBL" id="ML996123">
    <property type="protein sequence ID" value="KAF2736617.1"/>
    <property type="molecule type" value="Genomic_DNA"/>
</dbReference>
<feature type="compositionally biased region" description="Basic residues" evidence="1">
    <location>
        <begin position="288"/>
        <end position="300"/>
    </location>
</feature>
<feature type="compositionally biased region" description="Low complexity" evidence="1">
    <location>
        <begin position="108"/>
        <end position="121"/>
    </location>
</feature>
<proteinExistence type="predicted"/>
<feature type="region of interest" description="Disordered" evidence="1">
    <location>
        <begin position="43"/>
        <end position="121"/>
    </location>
</feature>
<feature type="compositionally biased region" description="Pro residues" evidence="1">
    <location>
        <begin position="204"/>
        <end position="214"/>
    </location>
</feature>
<dbReference type="Proteomes" id="UP000799444">
    <property type="component" value="Unassembled WGS sequence"/>
</dbReference>
<protein>
    <submittedName>
        <fullName evidence="2">Uncharacterized protein</fullName>
    </submittedName>
</protein>
<dbReference type="OrthoDB" id="10677873at2759"/>